<dbReference type="SFLD" id="SFLDS00005">
    <property type="entry name" value="Isoprenoid_Synthase_Type_I"/>
    <property type="match status" value="1"/>
</dbReference>
<evidence type="ECO:0000256" key="1">
    <source>
        <dbReference type="ARBA" id="ARBA00001946"/>
    </source>
</evidence>
<dbReference type="RefSeq" id="WP_060914307.1">
    <property type="nucleotide sequence ID" value="NZ_JAGZGJ010000018.1"/>
</dbReference>
<comment type="catalytic activity">
    <reaction evidence="11">
        <text>isopentenyl diphosphate + (2E)-geranyl diphosphate = (2E,6E)-farnesyl diphosphate + diphosphate</text>
        <dbReference type="Rhea" id="RHEA:19361"/>
        <dbReference type="ChEBI" id="CHEBI:33019"/>
        <dbReference type="ChEBI" id="CHEBI:58057"/>
        <dbReference type="ChEBI" id="CHEBI:128769"/>
        <dbReference type="ChEBI" id="CHEBI:175763"/>
        <dbReference type="EC" id="2.5.1.10"/>
    </reaction>
</comment>
<dbReference type="GO" id="GO:0046872">
    <property type="term" value="F:metal ion binding"/>
    <property type="evidence" value="ECO:0007669"/>
    <property type="project" value="UniProtKB-KW"/>
</dbReference>
<dbReference type="GO" id="GO:0016114">
    <property type="term" value="P:terpenoid biosynthetic process"/>
    <property type="evidence" value="ECO:0007669"/>
    <property type="project" value="UniProtKB-ARBA"/>
</dbReference>
<dbReference type="AlphaFoldDB" id="A0A133ZV89"/>
<dbReference type="EMBL" id="LSDC01000076">
    <property type="protein sequence ID" value="KXB59358.1"/>
    <property type="molecule type" value="Genomic_DNA"/>
</dbReference>
<name>A0A133ZV89_9BACL</name>
<reference evidence="14" key="1">
    <citation type="submission" date="2016-01" db="EMBL/GenBank/DDBJ databases">
        <authorList>
            <person name="Mitreva M."/>
            <person name="Pepin K.H."/>
            <person name="Mihindukulasuriya K.A."/>
            <person name="Fulton R."/>
            <person name="Fronick C."/>
            <person name="O'Laughlin M."/>
            <person name="Miner T."/>
            <person name="Herter B."/>
            <person name="Rosa B.A."/>
            <person name="Cordes M."/>
            <person name="Tomlinson C."/>
            <person name="Wollam A."/>
            <person name="Palsikar V.B."/>
            <person name="Mardis E.R."/>
            <person name="Wilson R.K."/>
        </authorList>
    </citation>
    <scope>NUCLEOTIDE SEQUENCE [LARGE SCALE GENOMIC DNA]</scope>
    <source>
        <strain evidence="14">DNF01167</strain>
    </source>
</reference>
<dbReference type="FunFam" id="1.10.600.10:FF:000001">
    <property type="entry name" value="Geranylgeranyl diphosphate synthase"/>
    <property type="match status" value="1"/>
</dbReference>
<proteinExistence type="inferred from homology"/>
<dbReference type="STRING" id="1379.HMPREF3186_01176"/>
<dbReference type="PROSITE" id="PS00444">
    <property type="entry name" value="POLYPRENYL_SYNTHASE_2"/>
    <property type="match status" value="1"/>
</dbReference>
<evidence type="ECO:0000256" key="10">
    <source>
        <dbReference type="ARBA" id="ARBA00032873"/>
    </source>
</evidence>
<evidence type="ECO:0000256" key="8">
    <source>
        <dbReference type="ARBA" id="ARBA00023229"/>
    </source>
</evidence>
<evidence type="ECO:0000313" key="13">
    <source>
        <dbReference type="EMBL" id="KXB59358.1"/>
    </source>
</evidence>
<dbReference type="CDD" id="cd00685">
    <property type="entry name" value="Trans_IPPS_HT"/>
    <property type="match status" value="1"/>
</dbReference>
<comment type="cofactor">
    <cofactor evidence="1">
        <name>Mg(2+)</name>
        <dbReference type="ChEBI" id="CHEBI:18420"/>
    </cofactor>
</comment>
<gene>
    <name evidence="13" type="ORF">HMPREF3186_01176</name>
</gene>
<evidence type="ECO:0000256" key="12">
    <source>
        <dbReference type="RuleBase" id="RU004466"/>
    </source>
</evidence>
<organism evidence="13 14">
    <name type="scientific">Gemella haemolysans</name>
    <dbReference type="NCBI Taxonomy" id="1379"/>
    <lineage>
        <taxon>Bacteria</taxon>
        <taxon>Bacillati</taxon>
        <taxon>Bacillota</taxon>
        <taxon>Bacilli</taxon>
        <taxon>Bacillales</taxon>
        <taxon>Gemellaceae</taxon>
        <taxon>Gemella</taxon>
    </lineage>
</organism>
<evidence type="ECO:0000256" key="4">
    <source>
        <dbReference type="ARBA" id="ARBA00015100"/>
    </source>
</evidence>
<dbReference type="PATRIC" id="fig|1379.3.peg.1156"/>
<dbReference type="Gene3D" id="1.10.600.10">
    <property type="entry name" value="Farnesyl Diphosphate Synthase"/>
    <property type="match status" value="1"/>
</dbReference>
<keyword evidence="8" id="KW-0414">Isoprene biosynthesis</keyword>
<dbReference type="OrthoDB" id="9805316at2"/>
<dbReference type="SUPFAM" id="SSF48576">
    <property type="entry name" value="Terpenoid synthases"/>
    <property type="match status" value="1"/>
</dbReference>
<keyword evidence="7" id="KW-0460">Magnesium</keyword>
<dbReference type="GO" id="GO:0004337">
    <property type="term" value="F:(2E,6E)-farnesyl diphosphate synthase activity"/>
    <property type="evidence" value="ECO:0007669"/>
    <property type="project" value="UniProtKB-EC"/>
</dbReference>
<dbReference type="PANTHER" id="PTHR43281:SF1">
    <property type="entry name" value="FARNESYL DIPHOSPHATE SYNTHASE"/>
    <property type="match status" value="1"/>
</dbReference>
<dbReference type="InterPro" id="IPR000092">
    <property type="entry name" value="Polyprenyl_synt"/>
</dbReference>
<evidence type="ECO:0000313" key="14">
    <source>
        <dbReference type="Proteomes" id="UP000070355"/>
    </source>
</evidence>
<keyword evidence="6" id="KW-0479">Metal-binding</keyword>
<evidence type="ECO:0000256" key="3">
    <source>
        <dbReference type="ARBA" id="ARBA00012439"/>
    </source>
</evidence>
<protein>
    <recommendedName>
        <fullName evidence="4">Farnesyl diphosphate synthase</fullName>
        <ecNumber evidence="3">2.5.1.10</ecNumber>
    </recommendedName>
    <alternativeName>
        <fullName evidence="10">(2E,6E)-farnesyl diphosphate synthase</fullName>
    </alternativeName>
    <alternativeName>
        <fullName evidence="9">Geranyltranstransferase</fullName>
    </alternativeName>
</protein>
<dbReference type="SFLD" id="SFLDG01017">
    <property type="entry name" value="Polyprenyl_Transferase_Like"/>
    <property type="match status" value="1"/>
</dbReference>
<comment type="similarity">
    <text evidence="2 12">Belongs to the FPP/GGPP synthase family.</text>
</comment>
<dbReference type="PANTHER" id="PTHR43281">
    <property type="entry name" value="FARNESYL DIPHOSPHATE SYNTHASE"/>
    <property type="match status" value="1"/>
</dbReference>
<evidence type="ECO:0000256" key="6">
    <source>
        <dbReference type="ARBA" id="ARBA00022723"/>
    </source>
</evidence>
<evidence type="ECO:0000256" key="7">
    <source>
        <dbReference type="ARBA" id="ARBA00022842"/>
    </source>
</evidence>
<dbReference type="InterPro" id="IPR008949">
    <property type="entry name" value="Isoprenoid_synthase_dom_sf"/>
</dbReference>
<dbReference type="Pfam" id="PF00348">
    <property type="entry name" value="polyprenyl_synt"/>
    <property type="match status" value="1"/>
</dbReference>
<keyword evidence="5 12" id="KW-0808">Transferase</keyword>
<dbReference type="EC" id="2.5.1.10" evidence="3"/>
<evidence type="ECO:0000256" key="2">
    <source>
        <dbReference type="ARBA" id="ARBA00006706"/>
    </source>
</evidence>
<accession>A0A133ZV89</accession>
<dbReference type="InterPro" id="IPR033749">
    <property type="entry name" value="Polyprenyl_synt_CS"/>
</dbReference>
<dbReference type="Proteomes" id="UP000070355">
    <property type="component" value="Unassembled WGS sequence"/>
</dbReference>
<evidence type="ECO:0000256" key="5">
    <source>
        <dbReference type="ARBA" id="ARBA00022679"/>
    </source>
</evidence>
<sequence>MNNFKLFIETNKDKLNAFAKDYVEKLEMPDILKESITYSLVNDGKKIRPLSFLYLLKYYGIDYSKYFDIALAIELVHTYSLVHDDLPEMDNDDYRWGKHTNHKVFGQDVAVLTGDAMLTLAFEVLSDADVTPELKVRLIKQFANYSGAMGMIAGQIYDVKQKNYDVDADYLRKMHSLKTGRLIELPLDFACLVANKLEDYDDVKEFGQQLGIAYQIKDDILDYYGDFEKIGKLPSDEDMITYLSFYGIEECEELLKQHTFNAITVAKHLNNNLLEDFANYLLKRDK</sequence>
<comment type="caution">
    <text evidence="13">The sequence shown here is derived from an EMBL/GenBank/DDBJ whole genome shotgun (WGS) entry which is preliminary data.</text>
</comment>
<evidence type="ECO:0000256" key="9">
    <source>
        <dbReference type="ARBA" id="ARBA00032380"/>
    </source>
</evidence>
<evidence type="ECO:0000256" key="11">
    <source>
        <dbReference type="ARBA" id="ARBA00049399"/>
    </source>
</evidence>